<comment type="caution">
    <text evidence="1">The sequence shown here is derived from an EMBL/GenBank/DDBJ whole genome shotgun (WGS) entry which is preliminary data.</text>
</comment>
<evidence type="ECO:0000313" key="1">
    <source>
        <dbReference type="EMBL" id="KAK3045158.1"/>
    </source>
</evidence>
<feature type="non-terminal residue" evidence="1">
    <location>
        <position position="62"/>
    </location>
</feature>
<gene>
    <name evidence="1" type="ORF">LTS18_014435</name>
</gene>
<keyword evidence="2" id="KW-1185">Reference proteome</keyword>
<reference evidence="1" key="1">
    <citation type="submission" date="2024-09" db="EMBL/GenBank/DDBJ databases">
        <title>Black Yeasts Isolated from many extreme environments.</title>
        <authorList>
            <person name="Coleine C."/>
            <person name="Stajich J.E."/>
            <person name="Selbmann L."/>
        </authorList>
    </citation>
    <scope>NUCLEOTIDE SEQUENCE</scope>
    <source>
        <strain evidence="1">CCFEE 5737</strain>
    </source>
</reference>
<dbReference type="Proteomes" id="UP001186974">
    <property type="component" value="Unassembled WGS sequence"/>
</dbReference>
<proteinExistence type="predicted"/>
<organism evidence="1 2">
    <name type="scientific">Coniosporium uncinatum</name>
    <dbReference type="NCBI Taxonomy" id="93489"/>
    <lineage>
        <taxon>Eukaryota</taxon>
        <taxon>Fungi</taxon>
        <taxon>Dikarya</taxon>
        <taxon>Ascomycota</taxon>
        <taxon>Pezizomycotina</taxon>
        <taxon>Dothideomycetes</taxon>
        <taxon>Dothideomycetes incertae sedis</taxon>
        <taxon>Coniosporium</taxon>
    </lineage>
</organism>
<protein>
    <submittedName>
        <fullName evidence="1">Uncharacterized protein</fullName>
    </submittedName>
</protein>
<sequence length="62" mass="7157">MAVLPEYQHRGIGEMMVEYATGHLDAMGLDCYLEASEASEFLYRRHGFDVADVHEMEWYGEV</sequence>
<evidence type="ECO:0000313" key="2">
    <source>
        <dbReference type="Proteomes" id="UP001186974"/>
    </source>
</evidence>
<dbReference type="EMBL" id="JAWDJW010010956">
    <property type="protein sequence ID" value="KAK3045158.1"/>
    <property type="molecule type" value="Genomic_DNA"/>
</dbReference>
<name>A0ACC3CVC0_9PEZI</name>
<accession>A0ACC3CVC0</accession>